<sequence length="427" mass="45570">MQEIVAVAVFAVVLALIGAERVNRTVAALLGAAVVVSLGVVEQERAASEFIDWNTIGLLAGMMIIVAILDKTGIFEYLAIKSAQWGRARPGRILVILALVTAFLSAFLDNVTTVILMVPVTFLIADALGMSPVPFLLTQVFASNIGGASTLIGDPPNILIGSAAGLSFLDFVVNLAPLVILALVPALAFLYLVFRREFRHDKRARETIERMDARGAIRDPVLLRRSLIVLSLVIVAFFLHGLLHLEAATIALFGAAALMLYGRSNVEEVLREVEWPTLLFFVGLFVMVGALEVTGFVGRVAELLTGLSDGASVATALVVMWGSAFASGIVDNIPFTATMIPVIQELAQAENLSPEQLEALWWSLAIGADFGGNATLIGASANVVVAGMSERAGRKISFLKFMAYGIPVTVISLAVATPYVALRYYIL</sequence>
<dbReference type="Pfam" id="PF03600">
    <property type="entry name" value="CitMHS"/>
    <property type="match status" value="1"/>
</dbReference>
<evidence type="ECO:0000256" key="2">
    <source>
        <dbReference type="ARBA" id="ARBA00009843"/>
    </source>
</evidence>
<dbReference type="CDD" id="cd01116">
    <property type="entry name" value="P_permease"/>
    <property type="match status" value="1"/>
</dbReference>
<dbReference type="InterPro" id="IPR000802">
    <property type="entry name" value="Arsenical_pump_ArsB"/>
</dbReference>
<comment type="similarity">
    <text evidence="2">Belongs to the CitM (TC 2.A.11) transporter family.</text>
</comment>
<feature type="transmembrane region" description="Helical" evidence="8">
    <location>
        <begin position="227"/>
        <end position="258"/>
    </location>
</feature>
<feature type="transmembrane region" description="Helical" evidence="8">
    <location>
        <begin position="91"/>
        <end position="108"/>
    </location>
</feature>
<gene>
    <name evidence="10" type="ORF">RxyAA322_03160</name>
</gene>
<evidence type="ECO:0000259" key="9">
    <source>
        <dbReference type="Pfam" id="PF03600"/>
    </source>
</evidence>
<keyword evidence="7 8" id="KW-0472">Membrane</keyword>
<accession>A0A510HET2</accession>
<dbReference type="Proteomes" id="UP000318065">
    <property type="component" value="Chromosome"/>
</dbReference>
<dbReference type="RefSeq" id="WP_172620608.1">
    <property type="nucleotide sequence ID" value="NZ_AP019791.1"/>
</dbReference>
<dbReference type="InterPro" id="IPR004680">
    <property type="entry name" value="Cit_transptr-like_dom"/>
</dbReference>
<dbReference type="GO" id="GO:0015105">
    <property type="term" value="F:arsenite transmembrane transporter activity"/>
    <property type="evidence" value="ECO:0007669"/>
    <property type="project" value="InterPro"/>
</dbReference>
<dbReference type="PANTHER" id="PTHR43568:SF1">
    <property type="entry name" value="P PROTEIN"/>
    <property type="match status" value="1"/>
</dbReference>
<evidence type="ECO:0000256" key="6">
    <source>
        <dbReference type="ARBA" id="ARBA00022989"/>
    </source>
</evidence>
<comment type="subcellular location">
    <subcellularLocation>
        <location evidence="1">Cell membrane</location>
        <topology evidence="1">Multi-pass membrane protein</topology>
    </subcellularLocation>
</comment>
<keyword evidence="4" id="KW-1003">Cell membrane</keyword>
<feature type="transmembrane region" description="Helical" evidence="8">
    <location>
        <begin position="56"/>
        <end position="79"/>
    </location>
</feature>
<evidence type="ECO:0000256" key="5">
    <source>
        <dbReference type="ARBA" id="ARBA00022692"/>
    </source>
</evidence>
<keyword evidence="5 8" id="KW-0812">Transmembrane</keyword>
<keyword evidence="11" id="KW-1185">Reference proteome</keyword>
<evidence type="ECO:0000313" key="10">
    <source>
        <dbReference type="EMBL" id="BBL78462.1"/>
    </source>
</evidence>
<dbReference type="PRINTS" id="PR00758">
    <property type="entry name" value="ARSENICPUMP"/>
</dbReference>
<evidence type="ECO:0000256" key="1">
    <source>
        <dbReference type="ARBA" id="ARBA00004651"/>
    </source>
</evidence>
<keyword evidence="3" id="KW-0813">Transport</keyword>
<name>A0A510HET2_9ACTN</name>
<organism evidence="10 11">
    <name type="scientific">Rubrobacter xylanophilus</name>
    <dbReference type="NCBI Taxonomy" id="49319"/>
    <lineage>
        <taxon>Bacteria</taxon>
        <taxon>Bacillati</taxon>
        <taxon>Actinomycetota</taxon>
        <taxon>Rubrobacteria</taxon>
        <taxon>Rubrobacterales</taxon>
        <taxon>Rubrobacteraceae</taxon>
        <taxon>Rubrobacter</taxon>
    </lineage>
</organism>
<dbReference type="PANTHER" id="PTHR43568">
    <property type="entry name" value="P PROTEIN"/>
    <property type="match status" value="1"/>
</dbReference>
<dbReference type="EMBL" id="AP019791">
    <property type="protein sequence ID" value="BBL78462.1"/>
    <property type="molecule type" value="Genomic_DNA"/>
</dbReference>
<evidence type="ECO:0000313" key="11">
    <source>
        <dbReference type="Proteomes" id="UP000318065"/>
    </source>
</evidence>
<feature type="transmembrane region" description="Helical" evidence="8">
    <location>
        <begin position="310"/>
        <end position="330"/>
    </location>
</feature>
<dbReference type="GO" id="GO:0005886">
    <property type="term" value="C:plasma membrane"/>
    <property type="evidence" value="ECO:0007669"/>
    <property type="project" value="UniProtKB-SubCell"/>
</dbReference>
<evidence type="ECO:0000256" key="7">
    <source>
        <dbReference type="ARBA" id="ARBA00023136"/>
    </source>
</evidence>
<evidence type="ECO:0000256" key="8">
    <source>
        <dbReference type="SAM" id="Phobius"/>
    </source>
</evidence>
<feature type="transmembrane region" description="Helical" evidence="8">
    <location>
        <begin position="175"/>
        <end position="194"/>
    </location>
</feature>
<protein>
    <submittedName>
        <fullName evidence="10">Membrane protein</fullName>
    </submittedName>
</protein>
<feature type="transmembrane region" description="Helical" evidence="8">
    <location>
        <begin position="401"/>
        <end position="426"/>
    </location>
</feature>
<evidence type="ECO:0000256" key="4">
    <source>
        <dbReference type="ARBA" id="ARBA00022475"/>
    </source>
</evidence>
<keyword evidence="6 8" id="KW-1133">Transmembrane helix</keyword>
<dbReference type="AlphaFoldDB" id="A0A510HET2"/>
<dbReference type="InterPro" id="IPR051475">
    <property type="entry name" value="Diverse_Ion_Transporter"/>
</dbReference>
<reference evidence="10" key="1">
    <citation type="journal article" date="2019" name="Microbiol. Resour. Announc.">
        <title>Complete Genome Sequence of Rubrobacter xylanophilus Strain AA3-22, Isolated from Arima Onsen in Japan.</title>
        <authorList>
            <person name="Tomariguchi N."/>
            <person name="Miyazaki K."/>
        </authorList>
    </citation>
    <scope>NUCLEOTIDE SEQUENCE [LARGE SCALE GENOMIC DNA]</scope>
    <source>
        <strain evidence="10">AA3-22</strain>
    </source>
</reference>
<feature type="transmembrane region" description="Helical" evidence="8">
    <location>
        <begin position="278"/>
        <end position="298"/>
    </location>
</feature>
<proteinExistence type="inferred from homology"/>
<evidence type="ECO:0000256" key="3">
    <source>
        <dbReference type="ARBA" id="ARBA00022448"/>
    </source>
</evidence>
<feature type="domain" description="Citrate transporter-like" evidence="9">
    <location>
        <begin position="15"/>
        <end position="367"/>
    </location>
</feature>